<name>A0A7J6EB40_CANSA</name>
<feature type="region of interest" description="Disordered" evidence="1">
    <location>
        <begin position="40"/>
        <end position="75"/>
    </location>
</feature>
<evidence type="ECO:0000313" key="3">
    <source>
        <dbReference type="Proteomes" id="UP000583929"/>
    </source>
</evidence>
<reference evidence="2 3" key="1">
    <citation type="journal article" date="2020" name="bioRxiv">
        <title>Sequence and annotation of 42 cannabis genomes reveals extensive copy number variation in cannabinoid synthesis and pathogen resistance genes.</title>
        <authorList>
            <person name="Mckernan K.J."/>
            <person name="Helbert Y."/>
            <person name="Kane L.T."/>
            <person name="Ebling H."/>
            <person name="Zhang L."/>
            <person name="Liu B."/>
            <person name="Eaton Z."/>
            <person name="Mclaughlin S."/>
            <person name="Kingan S."/>
            <person name="Baybayan P."/>
            <person name="Concepcion G."/>
            <person name="Jordan M."/>
            <person name="Riva A."/>
            <person name="Barbazuk W."/>
            <person name="Harkins T."/>
        </authorList>
    </citation>
    <scope>NUCLEOTIDE SEQUENCE [LARGE SCALE GENOMIC DNA]</scope>
    <source>
        <strain evidence="3">cv. Jamaican Lion 4</strain>
        <tissue evidence="2">Leaf</tissue>
    </source>
</reference>
<organism evidence="2 3">
    <name type="scientific">Cannabis sativa</name>
    <name type="common">Hemp</name>
    <name type="synonym">Marijuana</name>
    <dbReference type="NCBI Taxonomy" id="3483"/>
    <lineage>
        <taxon>Eukaryota</taxon>
        <taxon>Viridiplantae</taxon>
        <taxon>Streptophyta</taxon>
        <taxon>Embryophyta</taxon>
        <taxon>Tracheophyta</taxon>
        <taxon>Spermatophyta</taxon>
        <taxon>Magnoliopsida</taxon>
        <taxon>eudicotyledons</taxon>
        <taxon>Gunneridae</taxon>
        <taxon>Pentapetalae</taxon>
        <taxon>rosids</taxon>
        <taxon>fabids</taxon>
        <taxon>Rosales</taxon>
        <taxon>Cannabaceae</taxon>
        <taxon>Cannabis</taxon>
    </lineage>
</organism>
<dbReference type="Proteomes" id="UP000583929">
    <property type="component" value="Unassembled WGS sequence"/>
</dbReference>
<evidence type="ECO:0000256" key="1">
    <source>
        <dbReference type="SAM" id="MobiDB-lite"/>
    </source>
</evidence>
<sequence length="75" mass="8598">MKKILKELTMGVMLKKMLLDDGQHGWYNVEFGSIDKITPTGWGDAEEDVARETSTPSMNPRNDGQHGRQHNYDYN</sequence>
<dbReference type="EMBL" id="JAATIQ010000448">
    <property type="protein sequence ID" value="KAF4355566.1"/>
    <property type="molecule type" value="Genomic_DNA"/>
</dbReference>
<accession>A0A7J6EB40</accession>
<feature type="compositionally biased region" description="Polar residues" evidence="1">
    <location>
        <begin position="52"/>
        <end position="62"/>
    </location>
</feature>
<proteinExistence type="predicted"/>
<protein>
    <submittedName>
        <fullName evidence="2">Uncharacterized protein</fullName>
    </submittedName>
</protein>
<keyword evidence="3" id="KW-1185">Reference proteome</keyword>
<gene>
    <name evidence="2" type="ORF">G4B88_026852</name>
</gene>
<evidence type="ECO:0000313" key="2">
    <source>
        <dbReference type="EMBL" id="KAF4355566.1"/>
    </source>
</evidence>
<comment type="caution">
    <text evidence="2">The sequence shown here is derived from an EMBL/GenBank/DDBJ whole genome shotgun (WGS) entry which is preliminary data.</text>
</comment>
<dbReference type="AlphaFoldDB" id="A0A7J6EB40"/>